<dbReference type="EMBL" id="ML213537">
    <property type="protein sequence ID" value="TFK45725.1"/>
    <property type="molecule type" value="Genomic_DNA"/>
</dbReference>
<reference evidence="1 2" key="1">
    <citation type="journal article" date="2019" name="Nat. Ecol. Evol.">
        <title>Megaphylogeny resolves global patterns of mushroom evolution.</title>
        <authorList>
            <person name="Varga T."/>
            <person name="Krizsan K."/>
            <person name="Foldi C."/>
            <person name="Dima B."/>
            <person name="Sanchez-Garcia M."/>
            <person name="Sanchez-Ramirez S."/>
            <person name="Szollosi G.J."/>
            <person name="Szarkandi J.G."/>
            <person name="Papp V."/>
            <person name="Albert L."/>
            <person name="Andreopoulos W."/>
            <person name="Angelini C."/>
            <person name="Antonin V."/>
            <person name="Barry K.W."/>
            <person name="Bougher N.L."/>
            <person name="Buchanan P."/>
            <person name="Buyck B."/>
            <person name="Bense V."/>
            <person name="Catcheside P."/>
            <person name="Chovatia M."/>
            <person name="Cooper J."/>
            <person name="Damon W."/>
            <person name="Desjardin D."/>
            <person name="Finy P."/>
            <person name="Geml J."/>
            <person name="Haridas S."/>
            <person name="Hughes K."/>
            <person name="Justo A."/>
            <person name="Karasinski D."/>
            <person name="Kautmanova I."/>
            <person name="Kiss B."/>
            <person name="Kocsube S."/>
            <person name="Kotiranta H."/>
            <person name="LaButti K.M."/>
            <person name="Lechner B.E."/>
            <person name="Liimatainen K."/>
            <person name="Lipzen A."/>
            <person name="Lukacs Z."/>
            <person name="Mihaltcheva S."/>
            <person name="Morgado L.N."/>
            <person name="Niskanen T."/>
            <person name="Noordeloos M.E."/>
            <person name="Ohm R.A."/>
            <person name="Ortiz-Santana B."/>
            <person name="Ovrebo C."/>
            <person name="Racz N."/>
            <person name="Riley R."/>
            <person name="Savchenko A."/>
            <person name="Shiryaev A."/>
            <person name="Soop K."/>
            <person name="Spirin V."/>
            <person name="Szebenyi C."/>
            <person name="Tomsovsky M."/>
            <person name="Tulloss R.E."/>
            <person name="Uehling J."/>
            <person name="Grigoriev I.V."/>
            <person name="Vagvolgyi C."/>
            <person name="Papp T."/>
            <person name="Martin F.M."/>
            <person name="Miettinen O."/>
            <person name="Hibbett D.S."/>
            <person name="Nagy L.G."/>
        </authorList>
    </citation>
    <scope>NUCLEOTIDE SEQUENCE [LARGE SCALE GENOMIC DNA]</scope>
    <source>
        <strain evidence="1 2">OMC1185</strain>
    </source>
</reference>
<accession>A0A5C3MM33</accession>
<gene>
    <name evidence="1" type="ORF">OE88DRAFT_1090652</name>
</gene>
<sequence>MRISEKRAFHPTRSEGLLILLACTVDAPPKNGPSYCLVCAVTLASSMRSISTLGSSFTCPPSLYFSPMSCWPRLPAYLPMPVSSHPISHIQDTSPAQTSSHPYCQTQPAISCRPDDARVPACAFEARRPAAHNLCAP</sequence>
<evidence type="ECO:0000313" key="2">
    <source>
        <dbReference type="Proteomes" id="UP000305948"/>
    </source>
</evidence>
<proteinExistence type="predicted"/>
<name>A0A5C3MM33_9AGAM</name>
<protein>
    <submittedName>
        <fullName evidence="1">Uncharacterized protein</fullName>
    </submittedName>
</protein>
<evidence type="ECO:0000313" key="1">
    <source>
        <dbReference type="EMBL" id="TFK45725.1"/>
    </source>
</evidence>
<dbReference type="Proteomes" id="UP000305948">
    <property type="component" value="Unassembled WGS sequence"/>
</dbReference>
<organism evidence="1 2">
    <name type="scientific">Heliocybe sulcata</name>
    <dbReference type="NCBI Taxonomy" id="5364"/>
    <lineage>
        <taxon>Eukaryota</taxon>
        <taxon>Fungi</taxon>
        <taxon>Dikarya</taxon>
        <taxon>Basidiomycota</taxon>
        <taxon>Agaricomycotina</taxon>
        <taxon>Agaricomycetes</taxon>
        <taxon>Gloeophyllales</taxon>
        <taxon>Gloeophyllaceae</taxon>
        <taxon>Heliocybe</taxon>
    </lineage>
</organism>
<keyword evidence="2" id="KW-1185">Reference proteome</keyword>
<dbReference type="AlphaFoldDB" id="A0A5C3MM33"/>